<organism evidence="1 2">
    <name type="scientific">Aegilops tauschii subsp. strangulata</name>
    <name type="common">Goatgrass</name>
    <dbReference type="NCBI Taxonomy" id="200361"/>
    <lineage>
        <taxon>Eukaryota</taxon>
        <taxon>Viridiplantae</taxon>
        <taxon>Streptophyta</taxon>
        <taxon>Embryophyta</taxon>
        <taxon>Tracheophyta</taxon>
        <taxon>Spermatophyta</taxon>
        <taxon>Magnoliopsida</taxon>
        <taxon>Liliopsida</taxon>
        <taxon>Poales</taxon>
        <taxon>Poaceae</taxon>
        <taxon>BOP clade</taxon>
        <taxon>Pooideae</taxon>
        <taxon>Triticodae</taxon>
        <taxon>Triticeae</taxon>
        <taxon>Triticinae</taxon>
        <taxon>Aegilops</taxon>
    </lineage>
</organism>
<reference evidence="1" key="4">
    <citation type="submission" date="2019-03" db="UniProtKB">
        <authorList>
            <consortium name="EnsemblPlants"/>
        </authorList>
    </citation>
    <scope>IDENTIFICATION</scope>
</reference>
<dbReference type="AlphaFoldDB" id="A0A453JP00"/>
<evidence type="ECO:0000313" key="2">
    <source>
        <dbReference type="Proteomes" id="UP000015105"/>
    </source>
</evidence>
<proteinExistence type="predicted"/>
<sequence>MVCRVCLSPCYRESRSSDISMYVWEFKNAGINQQPVFFHFFHCMILTFSLYSSSQNILFFE</sequence>
<accession>A0A453JP00</accession>
<keyword evidence="2" id="KW-1185">Reference proteome</keyword>
<reference evidence="1" key="3">
    <citation type="journal article" date="2017" name="Nature">
        <title>Genome sequence of the progenitor of the wheat D genome Aegilops tauschii.</title>
        <authorList>
            <person name="Luo M.C."/>
            <person name="Gu Y.Q."/>
            <person name="Puiu D."/>
            <person name="Wang H."/>
            <person name="Twardziok S.O."/>
            <person name="Deal K.R."/>
            <person name="Huo N."/>
            <person name="Zhu T."/>
            <person name="Wang L."/>
            <person name="Wang Y."/>
            <person name="McGuire P.E."/>
            <person name="Liu S."/>
            <person name="Long H."/>
            <person name="Ramasamy R.K."/>
            <person name="Rodriguez J.C."/>
            <person name="Van S.L."/>
            <person name="Yuan L."/>
            <person name="Wang Z."/>
            <person name="Xia Z."/>
            <person name="Xiao L."/>
            <person name="Anderson O.D."/>
            <person name="Ouyang S."/>
            <person name="Liang Y."/>
            <person name="Zimin A.V."/>
            <person name="Pertea G."/>
            <person name="Qi P."/>
            <person name="Bennetzen J.L."/>
            <person name="Dai X."/>
            <person name="Dawson M.W."/>
            <person name="Muller H.G."/>
            <person name="Kugler K."/>
            <person name="Rivarola-Duarte L."/>
            <person name="Spannagl M."/>
            <person name="Mayer K.F.X."/>
            <person name="Lu F.H."/>
            <person name="Bevan M.W."/>
            <person name="Leroy P."/>
            <person name="Li P."/>
            <person name="You F.M."/>
            <person name="Sun Q."/>
            <person name="Liu Z."/>
            <person name="Lyons E."/>
            <person name="Wicker T."/>
            <person name="Salzberg S.L."/>
            <person name="Devos K.M."/>
            <person name="Dvorak J."/>
        </authorList>
    </citation>
    <scope>NUCLEOTIDE SEQUENCE [LARGE SCALE GENOMIC DNA]</scope>
    <source>
        <strain evidence="1">cv. AL8/78</strain>
    </source>
</reference>
<name>A0A453JP00_AEGTS</name>
<evidence type="ECO:0000313" key="1">
    <source>
        <dbReference type="EnsemblPlants" id="AET5Gv20142300.2"/>
    </source>
</evidence>
<reference evidence="2" key="1">
    <citation type="journal article" date="2014" name="Science">
        <title>Ancient hybridizations among the ancestral genomes of bread wheat.</title>
        <authorList>
            <consortium name="International Wheat Genome Sequencing Consortium,"/>
            <person name="Marcussen T."/>
            <person name="Sandve S.R."/>
            <person name="Heier L."/>
            <person name="Spannagl M."/>
            <person name="Pfeifer M."/>
            <person name="Jakobsen K.S."/>
            <person name="Wulff B.B."/>
            <person name="Steuernagel B."/>
            <person name="Mayer K.F."/>
            <person name="Olsen O.A."/>
        </authorList>
    </citation>
    <scope>NUCLEOTIDE SEQUENCE [LARGE SCALE GENOMIC DNA]</scope>
    <source>
        <strain evidence="2">cv. AL8/78</strain>
    </source>
</reference>
<dbReference type="Proteomes" id="UP000015105">
    <property type="component" value="Chromosome 5D"/>
</dbReference>
<dbReference type="EnsemblPlants" id="AET5Gv20142300.2">
    <property type="protein sequence ID" value="AET5Gv20142300.2"/>
    <property type="gene ID" value="AET5Gv20142300"/>
</dbReference>
<reference evidence="1" key="5">
    <citation type="journal article" date="2021" name="G3 (Bethesda)">
        <title>Aegilops tauschii genome assembly Aet v5.0 features greater sequence contiguity and improved annotation.</title>
        <authorList>
            <person name="Wang L."/>
            <person name="Zhu T."/>
            <person name="Rodriguez J.C."/>
            <person name="Deal K.R."/>
            <person name="Dubcovsky J."/>
            <person name="McGuire P.E."/>
            <person name="Lux T."/>
            <person name="Spannagl M."/>
            <person name="Mayer K.F.X."/>
            <person name="Baldrich P."/>
            <person name="Meyers B.C."/>
            <person name="Huo N."/>
            <person name="Gu Y.Q."/>
            <person name="Zhou H."/>
            <person name="Devos K.M."/>
            <person name="Bennetzen J.L."/>
            <person name="Unver T."/>
            <person name="Budak H."/>
            <person name="Gulick P.J."/>
            <person name="Galiba G."/>
            <person name="Kalapos B."/>
            <person name="Nelson D.R."/>
            <person name="Li P."/>
            <person name="You F.M."/>
            <person name="Luo M.C."/>
            <person name="Dvorak J."/>
        </authorList>
    </citation>
    <scope>NUCLEOTIDE SEQUENCE [LARGE SCALE GENOMIC DNA]</scope>
    <source>
        <strain evidence="1">cv. AL8/78</strain>
    </source>
</reference>
<protein>
    <submittedName>
        <fullName evidence="1">Uncharacterized protein</fullName>
    </submittedName>
</protein>
<reference evidence="2" key="2">
    <citation type="journal article" date="2017" name="Nat. Plants">
        <title>The Aegilops tauschii genome reveals multiple impacts of transposons.</title>
        <authorList>
            <person name="Zhao G."/>
            <person name="Zou C."/>
            <person name="Li K."/>
            <person name="Wang K."/>
            <person name="Li T."/>
            <person name="Gao L."/>
            <person name="Zhang X."/>
            <person name="Wang H."/>
            <person name="Yang Z."/>
            <person name="Liu X."/>
            <person name="Jiang W."/>
            <person name="Mao L."/>
            <person name="Kong X."/>
            <person name="Jiao Y."/>
            <person name="Jia J."/>
        </authorList>
    </citation>
    <scope>NUCLEOTIDE SEQUENCE [LARGE SCALE GENOMIC DNA]</scope>
    <source>
        <strain evidence="2">cv. AL8/78</strain>
    </source>
</reference>
<dbReference type="Gramene" id="AET5Gv20142300.2">
    <property type="protein sequence ID" value="AET5Gv20142300.2"/>
    <property type="gene ID" value="AET5Gv20142300"/>
</dbReference>